<sequence>MSEHPNAAALPGDPHDHPPGRPVIVDVTELMAWQGPAVGIVRVVQEIAARVLQERPDALFIRYEHACEDLVPVSAQALRERLARSDRVSRLPPPPEGRWPDRWRRLKARLCPAALLRARERWRLRRARRRWPALDLPRHVPFIFAGFTDHPPRIARCAALIDTLQLQPVFYCHDLIPLRLPNVVSTHTATHFPRMVETFVRDGAVVLCNSRCTQADVAAWAAPRGVRLRQLQTLILGFELRASADPRPSRPEVAALLGQDFLLYVSTIEKRKNHDVLYKAWLMLLERGVTNLPKLVFVGAEGWIIGDLMHDLRHDPRIRPHVVLLHQLPDEDLSLLYRHCLFTLYPSIYEGWGLPVSESLLNGKFCLASDQGSLPEAGSGLAEHLPPYDTRAWADRIEHHHRDRAGLRAIEARIRSDYTGRRWSTFSAEFMQQLHALDAG</sequence>
<keyword evidence="5" id="KW-1185">Reference proteome</keyword>
<keyword evidence="1" id="KW-0808">Transferase</keyword>
<dbReference type="EMBL" id="JBBUTF010000010">
    <property type="protein sequence ID" value="MEK8026761.1"/>
    <property type="molecule type" value="Genomic_DNA"/>
</dbReference>
<reference evidence="4 5" key="1">
    <citation type="submission" date="2024-04" db="EMBL/GenBank/DDBJ databases">
        <title>Novel species of the genus Ideonella isolated from streams.</title>
        <authorList>
            <person name="Lu H."/>
        </authorList>
    </citation>
    <scope>NUCLEOTIDE SEQUENCE [LARGE SCALE GENOMIC DNA]</scope>
    <source>
        <strain evidence="4 5">BYS139W</strain>
    </source>
</reference>
<dbReference type="Pfam" id="PF00534">
    <property type="entry name" value="Glycos_transf_1"/>
    <property type="match status" value="1"/>
</dbReference>
<dbReference type="InterPro" id="IPR001296">
    <property type="entry name" value="Glyco_trans_1"/>
</dbReference>
<comment type="caution">
    <text evidence="4">The sequence shown here is derived from an EMBL/GenBank/DDBJ whole genome shotgun (WGS) entry which is preliminary data.</text>
</comment>
<feature type="region of interest" description="Disordered" evidence="2">
    <location>
        <begin position="1"/>
        <end position="22"/>
    </location>
</feature>
<dbReference type="PANTHER" id="PTHR46401:SF2">
    <property type="entry name" value="GLYCOSYLTRANSFERASE WBBK-RELATED"/>
    <property type="match status" value="1"/>
</dbReference>
<dbReference type="SUPFAM" id="SSF53756">
    <property type="entry name" value="UDP-Glycosyltransferase/glycogen phosphorylase"/>
    <property type="match status" value="1"/>
</dbReference>
<feature type="domain" description="Glycosyl transferase family 1" evidence="3">
    <location>
        <begin position="257"/>
        <end position="404"/>
    </location>
</feature>
<dbReference type="Gene3D" id="3.40.50.2000">
    <property type="entry name" value="Glycogen Phosphorylase B"/>
    <property type="match status" value="1"/>
</dbReference>
<protein>
    <submittedName>
        <fullName evidence="4">Glycosyltransferase family 1 protein</fullName>
    </submittedName>
</protein>
<dbReference type="PANTHER" id="PTHR46401">
    <property type="entry name" value="GLYCOSYLTRANSFERASE WBBK-RELATED"/>
    <property type="match status" value="1"/>
</dbReference>
<dbReference type="Proteomes" id="UP001368500">
    <property type="component" value="Unassembled WGS sequence"/>
</dbReference>
<dbReference type="RefSeq" id="WP_341374546.1">
    <property type="nucleotide sequence ID" value="NZ_JBBUTF010000010.1"/>
</dbReference>
<evidence type="ECO:0000256" key="1">
    <source>
        <dbReference type="ARBA" id="ARBA00022679"/>
    </source>
</evidence>
<evidence type="ECO:0000259" key="3">
    <source>
        <dbReference type="Pfam" id="PF00534"/>
    </source>
</evidence>
<accession>A0ABU9BAW6</accession>
<organism evidence="4 5">
    <name type="scientific">Pseudaquabacterium rugosum</name>
    <dbReference type="NCBI Taxonomy" id="2984194"/>
    <lineage>
        <taxon>Bacteria</taxon>
        <taxon>Pseudomonadati</taxon>
        <taxon>Pseudomonadota</taxon>
        <taxon>Betaproteobacteria</taxon>
        <taxon>Burkholderiales</taxon>
        <taxon>Sphaerotilaceae</taxon>
        <taxon>Pseudaquabacterium</taxon>
    </lineage>
</organism>
<gene>
    <name evidence="4" type="ORF">AACH11_12385</name>
</gene>
<proteinExistence type="predicted"/>
<evidence type="ECO:0000313" key="4">
    <source>
        <dbReference type="EMBL" id="MEK8026761.1"/>
    </source>
</evidence>
<name>A0ABU9BAW6_9BURK</name>
<dbReference type="CDD" id="cd03809">
    <property type="entry name" value="GT4_MtfB-like"/>
    <property type="match status" value="1"/>
</dbReference>
<evidence type="ECO:0000256" key="2">
    <source>
        <dbReference type="SAM" id="MobiDB-lite"/>
    </source>
</evidence>
<evidence type="ECO:0000313" key="5">
    <source>
        <dbReference type="Proteomes" id="UP001368500"/>
    </source>
</evidence>